<name>A0A015TX37_BACFG</name>
<dbReference type="Proteomes" id="UP000020529">
    <property type="component" value="Unassembled WGS sequence"/>
</dbReference>
<dbReference type="AlphaFoldDB" id="A0A015TX37"/>
<keyword evidence="1" id="KW-1133">Transmembrane helix</keyword>
<evidence type="ECO:0000259" key="3">
    <source>
        <dbReference type="Pfam" id="PF16344"/>
    </source>
</evidence>
<protein>
    <submittedName>
        <fullName evidence="4">FecR family protein</fullName>
    </submittedName>
</protein>
<feature type="domain" description="Protein FecR C-terminal" evidence="3">
    <location>
        <begin position="255"/>
        <end position="322"/>
    </location>
</feature>
<accession>A0A015TX37</accession>
<dbReference type="Gene3D" id="3.55.50.30">
    <property type="match status" value="1"/>
</dbReference>
<dbReference type="RefSeq" id="WP_032587810.1">
    <property type="nucleotide sequence ID" value="NZ_JGCY01000241.1"/>
</dbReference>
<evidence type="ECO:0000259" key="2">
    <source>
        <dbReference type="Pfam" id="PF04773"/>
    </source>
</evidence>
<evidence type="ECO:0000313" key="4">
    <source>
        <dbReference type="EMBL" id="EXY75391.1"/>
    </source>
</evidence>
<reference evidence="4 5" key="1">
    <citation type="submission" date="2014-02" db="EMBL/GenBank/DDBJ databases">
        <authorList>
            <person name="Sears C."/>
            <person name="Carroll K."/>
            <person name="Sack B.R."/>
            <person name="Qadri F."/>
            <person name="Myers L.L."/>
            <person name="Chung G.-T."/>
            <person name="Escheverria P."/>
            <person name="Fraser C.M."/>
            <person name="Sadzewicz L."/>
            <person name="Shefchek K.A."/>
            <person name="Tallon L."/>
            <person name="Das S.P."/>
            <person name="Daugherty S."/>
            <person name="Mongodin E.F."/>
        </authorList>
    </citation>
    <scope>NUCLEOTIDE SEQUENCE [LARGE SCALE GENOMIC DNA]</scope>
    <source>
        <strain evidence="5">3988T(B)14</strain>
    </source>
</reference>
<keyword evidence="1" id="KW-0472">Membrane</keyword>
<gene>
    <name evidence="4" type="ORF">M124_0788</name>
</gene>
<dbReference type="InterPro" id="IPR032508">
    <property type="entry name" value="FecR_C"/>
</dbReference>
<dbReference type="InterPro" id="IPR006860">
    <property type="entry name" value="FecR"/>
</dbReference>
<comment type="caution">
    <text evidence="4">The sequence shown here is derived from an EMBL/GenBank/DDBJ whole genome shotgun (WGS) entry which is preliminary data.</text>
</comment>
<dbReference type="InterPro" id="IPR012373">
    <property type="entry name" value="Ferrdict_sens_TM"/>
</dbReference>
<dbReference type="Pfam" id="PF04773">
    <property type="entry name" value="FecR"/>
    <property type="match status" value="1"/>
</dbReference>
<dbReference type="PANTHER" id="PTHR30273">
    <property type="entry name" value="PERIPLASMIC SIGNAL SENSOR AND SIGMA FACTOR ACTIVATOR FECR-RELATED"/>
    <property type="match status" value="1"/>
</dbReference>
<feature type="domain" description="FecR protein" evidence="2">
    <location>
        <begin position="113"/>
        <end position="207"/>
    </location>
</feature>
<sequence length="333" mass="38236">MKQATTGNKDIIKKLLTDSLSPEEREKLNNYKFVNQAIYSQWEQASDMYTDVDKEERMLTNVMHQIKKGKTGRFRQSLHRYGWVASIALLLICGTLSLMLLSRKAEPEVWYVLNSGRQSMDSVRLADGTLVMLNAGSRLTYPKEFSGNKREVTLSGQAFFSVHPDKVHPFVVKTKNMDVTALGTAFEVFSFDGDESVETVLLNGKVKVEPKDHKEQIKGEYILQPNEKLTCQVNGDIRIDRVDANSYSAWRIGGRLSFKNETLAMILPRLEKWYGQKIDCPQKTADHYRFTFTLRNEPLDLILNIMSHSAPLNYKLISNDYYVLEELRSNTKF</sequence>
<evidence type="ECO:0000313" key="5">
    <source>
        <dbReference type="Proteomes" id="UP000020529"/>
    </source>
</evidence>
<evidence type="ECO:0000256" key="1">
    <source>
        <dbReference type="SAM" id="Phobius"/>
    </source>
</evidence>
<organism evidence="4 5">
    <name type="scientific">Bacteroides fragilis str. 3988T(B)14</name>
    <dbReference type="NCBI Taxonomy" id="1339315"/>
    <lineage>
        <taxon>Bacteria</taxon>
        <taxon>Pseudomonadati</taxon>
        <taxon>Bacteroidota</taxon>
        <taxon>Bacteroidia</taxon>
        <taxon>Bacteroidales</taxon>
        <taxon>Bacteroidaceae</taxon>
        <taxon>Bacteroides</taxon>
    </lineage>
</organism>
<dbReference type="PANTHER" id="PTHR30273:SF2">
    <property type="entry name" value="PROTEIN FECR"/>
    <property type="match status" value="1"/>
</dbReference>
<feature type="transmembrane region" description="Helical" evidence="1">
    <location>
        <begin position="81"/>
        <end position="101"/>
    </location>
</feature>
<dbReference type="GO" id="GO:0016989">
    <property type="term" value="F:sigma factor antagonist activity"/>
    <property type="evidence" value="ECO:0007669"/>
    <property type="project" value="TreeGrafter"/>
</dbReference>
<dbReference type="Pfam" id="PF16344">
    <property type="entry name" value="FecR_C"/>
    <property type="match status" value="1"/>
</dbReference>
<dbReference type="PIRSF" id="PIRSF018266">
    <property type="entry name" value="FecR"/>
    <property type="match status" value="1"/>
</dbReference>
<keyword evidence="1" id="KW-0812">Transmembrane</keyword>
<dbReference type="Gene3D" id="2.60.120.1440">
    <property type="match status" value="1"/>
</dbReference>
<dbReference type="EMBL" id="JGCY01000241">
    <property type="protein sequence ID" value="EXY75391.1"/>
    <property type="molecule type" value="Genomic_DNA"/>
</dbReference>
<dbReference type="PATRIC" id="fig|1339315.3.peg.1587"/>
<proteinExistence type="predicted"/>